<evidence type="ECO:0000313" key="3">
    <source>
        <dbReference type="EMBL" id="HGE99335.1"/>
    </source>
</evidence>
<dbReference type="EMBL" id="DTMQ01000031">
    <property type="protein sequence ID" value="HGE99335.1"/>
    <property type="molecule type" value="Genomic_DNA"/>
</dbReference>
<accession>A0A7C3YUM8</accession>
<dbReference type="InterPro" id="IPR001769">
    <property type="entry name" value="Gingipain"/>
</dbReference>
<dbReference type="Gene3D" id="3.40.50.10390">
    <property type="entry name" value="Gingipain r, domain 1"/>
    <property type="match status" value="1"/>
</dbReference>
<dbReference type="AlphaFoldDB" id="A0A7C3YUM8"/>
<evidence type="ECO:0000256" key="1">
    <source>
        <dbReference type="ARBA" id="ARBA00022729"/>
    </source>
</evidence>
<dbReference type="Gene3D" id="2.60.40.10">
    <property type="entry name" value="Immunoglobulins"/>
    <property type="match status" value="1"/>
</dbReference>
<dbReference type="GO" id="GO:0008234">
    <property type="term" value="F:cysteine-type peptidase activity"/>
    <property type="evidence" value="ECO:0007669"/>
    <property type="project" value="InterPro"/>
</dbReference>
<dbReference type="InterPro" id="IPR013783">
    <property type="entry name" value="Ig-like_fold"/>
</dbReference>
<feature type="domain" description="Gingipain" evidence="2">
    <location>
        <begin position="23"/>
        <end position="347"/>
    </location>
</feature>
<dbReference type="Pfam" id="PF01364">
    <property type="entry name" value="Peptidase_C25"/>
    <property type="match status" value="1"/>
</dbReference>
<dbReference type="InterPro" id="IPR029030">
    <property type="entry name" value="Caspase-like_dom_sf"/>
</dbReference>
<dbReference type="Gene3D" id="3.40.50.1460">
    <property type="match status" value="1"/>
</dbReference>
<keyword evidence="1" id="KW-0732">Signal</keyword>
<dbReference type="SUPFAM" id="SSF52129">
    <property type="entry name" value="Caspase-like"/>
    <property type="match status" value="1"/>
</dbReference>
<name>A0A7C3YUM8_UNCW3</name>
<comment type="caution">
    <text evidence="3">The sequence shown here is derived from an EMBL/GenBank/DDBJ whole genome shotgun (WGS) entry which is preliminary data.</text>
</comment>
<sequence length="1110" mass="123324">MFRRGVGLLFIFTILSAQEGARYLIITHDNFYNIVQELAQWKHQKGMKCKVVRLSEIGSTPDSIRNYVIYAYNNWNPRPEYLLLVGSPNLLPSYYNSSLRIYTDNYYGNVTGDYRAEICYGRLPCKTAQQCSVMVKKILTYEKTPTVADSLWMVKGVGIVNEDGSSDDTIYWNNVRFACQLMGQANFLQVDTFSRLRGDSASDVISAVNDGRGIVLYRGNATNNWYTPFNVNVQLTNNGTKLPIIASITCQTLTLSPTESMVGEAWLKAGTTSSLKGAVAFFGNTHSGTNLAPIRGACTRGFFRTFFSNNYQLGKAVLAAKESIYAEFNTQTEYEGFNLLGDPELNLLTGIPKALTVEAPQTIRVGQQNVLIRVRRLGVPSANALVCLLKGSEIYAFGYTNSSGEVNFSIAPQTPGEITLTVTQRNSLPFIGSIWVLPPANSPYLVYYETEVFDPPPQGNGNRIPNPGERISLVVKLKNIGDLEARRVRGILRTSDPNCLILDSIKSYGTIPPESVRANEDFYLLSLSPNLSDGYNLPLTLFVSDSLANTWSLNFSLLIRSGYLIFTNYLIRDTPPGGNGNGSFEPGESGRLLCGLRNTGSDWVSSCFALLRSKEAKVRVLDSLAFLGEIAPGEEKFNRATPFTLTFSPTLFGGQNIQLEIVFFGRNFSPIRDSQLIFLSLGGSSPFLPTGPDPYGYFAYDNTDLSSGRAPVYNWIDIRFSGTLVPGATNANDTIVSLRLPFTFRYYGRDYDTISVSSNGFFVLGRSTYRSGNNREIPSVEAPVRGVFPFWDDLDTRQQQGVNGEVYQYYDQSNHRYILLFWNCPHYQQREIRETFEAILFDPNHYPTPTGDGEIIFQYSVVSDATSCTVGQQDHTETRGICYLYNSTYHSNAAALSSGRAIKITTQPPVEPNLPWLTLERIYFDDSPGGNGNGQLEPGESANLIVYLKNRGQGTVNNLFGRLRSIDPDLFILDSVFSFGNVAPGQEVNNAASPYRFSCSSNPSDSLLSFLLYLEGSGYNNSLFFSLGMINVSGINDYPFKSTEKPFEGGRRATIIRAGDKNLLREKVLIYDATGRKVNKAIERGGIYFLRIGERLRKVVVLPSKWISPP</sequence>
<proteinExistence type="predicted"/>
<dbReference type="GO" id="GO:0006508">
    <property type="term" value="P:proteolysis"/>
    <property type="evidence" value="ECO:0007669"/>
    <property type="project" value="InterPro"/>
</dbReference>
<protein>
    <recommendedName>
        <fullName evidence="2">Gingipain domain-containing protein</fullName>
    </recommendedName>
</protein>
<organism evidence="3">
    <name type="scientific">candidate division WOR-3 bacterium</name>
    <dbReference type="NCBI Taxonomy" id="2052148"/>
    <lineage>
        <taxon>Bacteria</taxon>
        <taxon>Bacteria division WOR-3</taxon>
    </lineage>
</organism>
<dbReference type="InterPro" id="IPR029031">
    <property type="entry name" value="Gingipain_N_sf"/>
</dbReference>
<gene>
    <name evidence="3" type="ORF">ENX07_04615</name>
</gene>
<evidence type="ECO:0000259" key="2">
    <source>
        <dbReference type="Pfam" id="PF01364"/>
    </source>
</evidence>
<reference evidence="3" key="1">
    <citation type="journal article" date="2020" name="mSystems">
        <title>Genome- and Community-Level Interaction Insights into Carbon Utilization and Element Cycling Functions of Hydrothermarchaeota in Hydrothermal Sediment.</title>
        <authorList>
            <person name="Zhou Z."/>
            <person name="Liu Y."/>
            <person name="Xu W."/>
            <person name="Pan J."/>
            <person name="Luo Z.H."/>
            <person name="Li M."/>
        </authorList>
    </citation>
    <scope>NUCLEOTIDE SEQUENCE [LARGE SCALE GENOMIC DNA]</scope>
    <source>
        <strain evidence="3">SpSt-906</strain>
    </source>
</reference>